<feature type="region of interest" description="Disordered" evidence="1">
    <location>
        <begin position="312"/>
        <end position="407"/>
    </location>
</feature>
<evidence type="ECO:0000313" key="3">
    <source>
        <dbReference type="RefSeq" id="XP_031418598.1"/>
    </source>
</evidence>
<feature type="compositionally biased region" description="Basic and acidic residues" evidence="1">
    <location>
        <begin position="993"/>
        <end position="1005"/>
    </location>
</feature>
<gene>
    <name evidence="3" type="primary">LOC105905624</name>
</gene>
<feature type="compositionally biased region" description="Low complexity" evidence="1">
    <location>
        <begin position="1054"/>
        <end position="1076"/>
    </location>
</feature>
<dbReference type="GO" id="GO:1903589">
    <property type="term" value="P:positive regulation of blood vessel endothelial cell proliferation involved in sprouting angiogenesis"/>
    <property type="evidence" value="ECO:0007669"/>
    <property type="project" value="TreeGrafter"/>
</dbReference>
<evidence type="ECO:0000256" key="1">
    <source>
        <dbReference type="SAM" id="MobiDB-lite"/>
    </source>
</evidence>
<feature type="compositionally biased region" description="Pro residues" evidence="1">
    <location>
        <begin position="1122"/>
        <end position="1147"/>
    </location>
</feature>
<dbReference type="GO" id="GO:0032587">
    <property type="term" value="C:ruffle membrane"/>
    <property type="evidence" value="ECO:0007669"/>
    <property type="project" value="TreeGrafter"/>
</dbReference>
<feature type="compositionally biased region" description="Basic and acidic residues" evidence="1">
    <location>
        <begin position="1520"/>
        <end position="1529"/>
    </location>
</feature>
<feature type="compositionally biased region" description="Basic and acidic residues" evidence="1">
    <location>
        <begin position="1741"/>
        <end position="1752"/>
    </location>
</feature>
<feature type="compositionally biased region" description="Polar residues" evidence="1">
    <location>
        <begin position="948"/>
        <end position="959"/>
    </location>
</feature>
<feature type="compositionally biased region" description="Polar residues" evidence="1">
    <location>
        <begin position="1098"/>
        <end position="1116"/>
    </location>
</feature>
<organism evidence="2 3">
    <name type="scientific">Clupea harengus</name>
    <name type="common">Atlantic herring</name>
    <dbReference type="NCBI Taxonomy" id="7950"/>
    <lineage>
        <taxon>Eukaryota</taxon>
        <taxon>Metazoa</taxon>
        <taxon>Chordata</taxon>
        <taxon>Craniata</taxon>
        <taxon>Vertebrata</taxon>
        <taxon>Euteleostomi</taxon>
        <taxon>Actinopterygii</taxon>
        <taxon>Neopterygii</taxon>
        <taxon>Teleostei</taxon>
        <taxon>Clupei</taxon>
        <taxon>Clupeiformes</taxon>
        <taxon>Clupeoidei</taxon>
        <taxon>Clupeidae</taxon>
        <taxon>Clupea</taxon>
    </lineage>
</organism>
<name>A0A6P8ER25_CLUHA</name>
<feature type="region of interest" description="Disordered" evidence="1">
    <location>
        <begin position="105"/>
        <end position="134"/>
    </location>
</feature>
<feature type="region of interest" description="Disordered" evidence="1">
    <location>
        <begin position="1454"/>
        <end position="1504"/>
    </location>
</feature>
<feature type="compositionally biased region" description="Low complexity" evidence="1">
    <location>
        <begin position="1399"/>
        <end position="1414"/>
    </location>
</feature>
<evidence type="ECO:0000313" key="2">
    <source>
        <dbReference type="Proteomes" id="UP000515152"/>
    </source>
</evidence>
<feature type="region of interest" description="Disordered" evidence="1">
    <location>
        <begin position="14"/>
        <end position="92"/>
    </location>
</feature>
<feature type="compositionally biased region" description="Polar residues" evidence="1">
    <location>
        <begin position="908"/>
        <end position="920"/>
    </location>
</feature>
<proteinExistence type="predicted"/>
<dbReference type="OrthoDB" id="8669630at2759"/>
<feature type="compositionally biased region" description="Basic and acidic residues" evidence="1">
    <location>
        <begin position="83"/>
        <end position="92"/>
    </location>
</feature>
<reference evidence="3" key="1">
    <citation type="submission" date="2025-08" db="UniProtKB">
        <authorList>
            <consortium name="RefSeq"/>
        </authorList>
    </citation>
    <scope>IDENTIFICATION</scope>
</reference>
<protein>
    <submittedName>
        <fullName evidence="3">Junctional protein associated with coronary artery disease</fullName>
    </submittedName>
</protein>
<dbReference type="GeneID" id="105905624"/>
<keyword evidence="2" id="KW-1185">Reference proteome</keyword>
<feature type="compositionally biased region" description="Basic and acidic residues" evidence="1">
    <location>
        <begin position="1760"/>
        <end position="1774"/>
    </location>
</feature>
<feature type="compositionally biased region" description="Low complexity" evidence="1">
    <location>
        <begin position="24"/>
        <end position="33"/>
    </location>
</feature>
<dbReference type="Pfam" id="PF15351">
    <property type="entry name" value="JCAD"/>
    <property type="match status" value="4"/>
</dbReference>
<feature type="compositionally biased region" description="Basic and acidic residues" evidence="1">
    <location>
        <begin position="1676"/>
        <end position="1687"/>
    </location>
</feature>
<feature type="compositionally biased region" description="Low complexity" evidence="1">
    <location>
        <begin position="324"/>
        <end position="342"/>
    </location>
</feature>
<feature type="compositionally biased region" description="Basic and acidic residues" evidence="1">
    <location>
        <begin position="805"/>
        <end position="843"/>
    </location>
</feature>
<feature type="compositionally biased region" description="Basic and acidic residues" evidence="1">
    <location>
        <begin position="1454"/>
        <end position="1465"/>
    </location>
</feature>
<feature type="compositionally biased region" description="Basic and acidic residues" evidence="1">
    <location>
        <begin position="1694"/>
        <end position="1724"/>
    </location>
</feature>
<feature type="region of interest" description="Disordered" evidence="1">
    <location>
        <begin position="729"/>
        <end position="784"/>
    </location>
</feature>
<sequence>MYSVEDLLISHGYKLSRNCPAPPTAAASSSSAPLDNKQRHGNPRRDNVDNRPGGGGALNGFGTEGGAEGRAEAQGGGAIQRAEGGENVERLQRRKEVPVGYLGDLQPLGDSLATDSGFYDAPSLTYSEHPEERDVSYWRRRGQDFSALLDYADPRELRLSGGLWRGVGFAPEELRADRPVARWEEPPSWQQQREPVDSGPETLRVTGGDRKCQSLGTEEWRPAVGLGRQLSDGEAEQRWAQEQQQQLRLRPQEGAMVPVVRQKSQSLPRVLSPEDPQYADPPSTGPPALPVAPLRLNGSALYGRYPGDWASSGERWAGQGGQFQGQSQSQGQTQSHIQGHGSTVVVPKPRFSRPVKPPSYETHQQNRGSWETLTSEPVPKQRDRPLAAYPQSVEPLRDRPTCLSQSSEPLRDRSLCLSQSSEPFRDRSLCISQGSEPLRDRSLCISQGSEPLRDRSLCISQGSEPLRDRSICISQGSEPLRDRSLCLSQSSDPFRDRSLCLSQSSEPLRDRSLCLSQSSEPLRDRSLCLSQSAEPLRDLRDRPLCLSQSAEPLRDLRDRPLCLSQSAEPLRDIRDRSICFSQSAEILRMDVRPDLLPHDLYGSGLEPPGYIPPPSYRRMPTHRGLISYRADAAHLRWKREPVSAEMGRWFSRQPAITWMERWEDRSERWEDRSVAVARKPLHPGPAAPPSRPGVVQYLPFDDLRIRHISGGPSAVPLPDAEKMRHVSKDLPTPAASGQSTHDSAFIPAQGPSVSTDAAHKPAPSDQDNASRWPRGPAKPSEAVAADQSVAKFYAALPARPALPIRLDRPPEPPKRPEKLPELPPKRPDKPPELPKRPIERPTEQPKQTDTSADQQSKAPKPPDKAQGSSESLSHMKRPDPPPEPPPEKPKSMKRKLNETIFCLVSVPALSQSSDTSQRDQNNNEEKLAESSPVRIPPPPPSTPSEKSNTLSSGPNQSLKSTSTTSTDLELQALTGSVSSSRVSRRPAHRRRDSRPSKPNPHDALRRYSGAWPGDQYRDQETQTSPEPAKSAPAASGPPATEAQQPSAAPPAPGGTPAAPSAAAPAPDGPAAPEAGAGTEGGSGASFGYPMKGQKRLKPSSNSAFSRTGTFCKSTGSGHKAPLHPPSHPPPPPPNKPPAQTTPPPPPAQGEGPKPGPSEAFGQFLLKPVSRRPGDAIEELETINKEVQDQVGKRPSVDQCIEDLNEAYKDILELSTASSSSMSSIPHCSSSMLIPERIKAKLTVEPLPLKHGGSLRSGLESWAGAVLGSDPEYHEVKSAFSRPSTGKSVSFSKHLREEICAGPSSTSSETGFRDYRSVVSAISQRRSMDGRTVKLDFPPSKDSPPKDEALSAQATVTPGGPAAAEVPWADRQPMQDASTLTSPPDYEHICQSLQQAARDPATGAVPPAGQQGPAAFKPKVAGSSSGGAEGPAGGAVAREECCYCQMEAERLRLEQTAVTRDDDDRGSGINVATGQSGRFPDSGGALSGLAPGKNDGGGGGEVAVPPDWRMQLSLAEKHLETLITGEKRGGAEAAAEGEADPRKVPEAAPDDGSVEARATQTLSLDSSAETTTTAPDPVRRDPAPPGEQNPGGSPSAEPVPPAGPPQSTAAEPGRAARAAPEDSREGSQEQPKPRREPCPTARAYPGLDPALLQEFPPERLPLSVPPHHSRRLSLGPDWERRVLEEERWGLGGGGARERRSLDAERRGVCGERWGLEDDGGRRRGQENVGLEMEGEGPSTEGRGLEDDGQRVQDSEGAGQQDEGRGQQDEGRDSALDRQGAAPERRGRVPSQRIEALQERLTWSPGRVAKERIARMKEVDSVSRIRRLSLRSTGSWEGEGPGGQEAAESSSPPAPPTSQEEALQNTLTSPADVAELSHTQDV</sequence>
<feature type="compositionally biased region" description="Basic residues" evidence="1">
    <location>
        <begin position="982"/>
        <end position="992"/>
    </location>
</feature>
<feature type="compositionally biased region" description="Polar residues" evidence="1">
    <location>
        <begin position="844"/>
        <end position="857"/>
    </location>
</feature>
<feature type="region of interest" description="Disordered" evidence="1">
    <location>
        <begin position="803"/>
        <end position="1176"/>
    </location>
</feature>
<feature type="compositionally biased region" description="Gly residues" evidence="1">
    <location>
        <begin position="52"/>
        <end position="78"/>
    </location>
</feature>
<feature type="compositionally biased region" description="Low complexity" evidence="1">
    <location>
        <begin position="1024"/>
        <end position="1046"/>
    </location>
</feature>
<accession>A0A6P8ER25</accession>
<dbReference type="KEGG" id="char:105905624"/>
<feature type="compositionally biased region" description="Low complexity" evidence="1">
    <location>
        <begin position="1608"/>
        <end position="1617"/>
    </location>
</feature>
<dbReference type="InterPro" id="IPR028221">
    <property type="entry name" value="JCAD"/>
</dbReference>
<feature type="compositionally biased region" description="Basic and acidic residues" evidence="1">
    <location>
        <begin position="1618"/>
        <end position="1636"/>
    </location>
</feature>
<dbReference type="PANTHER" id="PTHR34757">
    <property type="entry name" value="JUNCTIONAL PROTEIN ASSOCIATED WITH CORONARY ARTERY DISEASE"/>
    <property type="match status" value="1"/>
</dbReference>
<feature type="compositionally biased region" description="Low complexity" evidence="1">
    <location>
        <begin position="1842"/>
        <end position="1860"/>
    </location>
</feature>
<feature type="compositionally biased region" description="Basic and acidic residues" evidence="1">
    <location>
        <begin position="876"/>
        <end position="890"/>
    </location>
</feature>
<feature type="compositionally biased region" description="Polar residues" evidence="1">
    <location>
        <begin position="361"/>
        <end position="375"/>
    </location>
</feature>
<dbReference type="GO" id="GO:0005912">
    <property type="term" value="C:adherens junction"/>
    <property type="evidence" value="ECO:0007669"/>
    <property type="project" value="TreeGrafter"/>
</dbReference>
<dbReference type="PANTHER" id="PTHR34757:SF1">
    <property type="entry name" value="JUNCTIONAL CADHERIN 5-ASSOCIATED PROTEIN"/>
    <property type="match status" value="1"/>
</dbReference>
<feature type="region of interest" description="Disordered" evidence="1">
    <location>
        <begin position="1397"/>
        <end position="1431"/>
    </location>
</feature>
<feature type="region of interest" description="Disordered" evidence="1">
    <location>
        <begin position="1817"/>
        <end position="1880"/>
    </location>
</feature>
<feature type="compositionally biased region" description="Low complexity" evidence="1">
    <location>
        <begin position="238"/>
        <end position="253"/>
    </location>
</feature>
<dbReference type="RefSeq" id="XP_031418598.1">
    <property type="nucleotide sequence ID" value="XM_031562738.2"/>
</dbReference>
<dbReference type="Proteomes" id="UP000515152">
    <property type="component" value="Chromosome 25"/>
</dbReference>
<feature type="region of interest" description="Disordered" evidence="1">
    <location>
        <begin position="178"/>
        <end position="294"/>
    </location>
</feature>
<feature type="compositionally biased region" description="Polar residues" evidence="1">
    <location>
        <begin position="1557"/>
        <end position="1572"/>
    </location>
</feature>
<feature type="region of interest" description="Disordered" evidence="1">
    <location>
        <begin position="1328"/>
        <end position="1380"/>
    </location>
</feature>
<feature type="region of interest" description="Disordered" evidence="1">
    <location>
        <begin position="1520"/>
        <end position="1791"/>
    </location>
</feature>